<evidence type="ECO:0000256" key="1">
    <source>
        <dbReference type="SAM" id="MobiDB-lite"/>
    </source>
</evidence>
<protein>
    <submittedName>
        <fullName evidence="2">Uncharacterized protein</fullName>
    </submittedName>
</protein>
<reference evidence="2" key="1">
    <citation type="submission" date="2022-07" db="EMBL/GenBank/DDBJ databases">
        <title>Genome Sequence of Xylaria arbuscula.</title>
        <authorList>
            <person name="Buettner E."/>
        </authorList>
    </citation>
    <scope>NUCLEOTIDE SEQUENCE</scope>
    <source>
        <strain evidence="2">VT107</strain>
    </source>
</reference>
<feature type="compositionally biased region" description="Basic residues" evidence="1">
    <location>
        <begin position="20"/>
        <end position="36"/>
    </location>
</feature>
<evidence type="ECO:0000313" key="3">
    <source>
        <dbReference type="Proteomes" id="UP001148614"/>
    </source>
</evidence>
<feature type="compositionally biased region" description="Polar residues" evidence="1">
    <location>
        <begin position="51"/>
        <end position="63"/>
    </location>
</feature>
<dbReference type="AlphaFoldDB" id="A0A9W8TRP8"/>
<dbReference type="EMBL" id="JANPWZ010000076">
    <property type="protein sequence ID" value="KAJ3579624.1"/>
    <property type="molecule type" value="Genomic_DNA"/>
</dbReference>
<gene>
    <name evidence="2" type="ORF">NPX13_g944</name>
</gene>
<keyword evidence="3" id="KW-1185">Reference proteome</keyword>
<accession>A0A9W8TRP8</accession>
<comment type="caution">
    <text evidence="2">The sequence shown here is derived from an EMBL/GenBank/DDBJ whole genome shotgun (WGS) entry which is preliminary data.</text>
</comment>
<sequence length="73" mass="7594">MGKTAAASAGAAVSRDAANSKHKSNKSKSASRKKAKKEQDANLAGIGAQFWQDNEAQQSSSSGGYPKKVILDE</sequence>
<proteinExistence type="predicted"/>
<feature type="compositionally biased region" description="Low complexity" evidence="1">
    <location>
        <begin position="1"/>
        <end position="17"/>
    </location>
</feature>
<name>A0A9W8TRP8_9PEZI</name>
<evidence type="ECO:0000313" key="2">
    <source>
        <dbReference type="EMBL" id="KAJ3579624.1"/>
    </source>
</evidence>
<feature type="region of interest" description="Disordered" evidence="1">
    <location>
        <begin position="1"/>
        <end position="73"/>
    </location>
</feature>
<dbReference type="Proteomes" id="UP001148614">
    <property type="component" value="Unassembled WGS sequence"/>
</dbReference>
<organism evidence="2 3">
    <name type="scientific">Xylaria arbuscula</name>
    <dbReference type="NCBI Taxonomy" id="114810"/>
    <lineage>
        <taxon>Eukaryota</taxon>
        <taxon>Fungi</taxon>
        <taxon>Dikarya</taxon>
        <taxon>Ascomycota</taxon>
        <taxon>Pezizomycotina</taxon>
        <taxon>Sordariomycetes</taxon>
        <taxon>Xylariomycetidae</taxon>
        <taxon>Xylariales</taxon>
        <taxon>Xylariaceae</taxon>
        <taxon>Xylaria</taxon>
    </lineage>
</organism>